<evidence type="ECO:0000256" key="1">
    <source>
        <dbReference type="SAM" id="MobiDB-lite"/>
    </source>
</evidence>
<organism evidence="2 3">
    <name type="scientific">Burkholderia ambifaria IOP40-10</name>
    <dbReference type="NCBI Taxonomy" id="396596"/>
    <lineage>
        <taxon>Bacteria</taxon>
        <taxon>Pseudomonadati</taxon>
        <taxon>Pseudomonadota</taxon>
        <taxon>Betaproteobacteria</taxon>
        <taxon>Burkholderiales</taxon>
        <taxon>Burkholderiaceae</taxon>
        <taxon>Burkholderia</taxon>
        <taxon>Burkholderia cepacia complex</taxon>
    </lineage>
</organism>
<sequence>MRPAAFAISTTCWNASSTVRTISTTTISFHQAHRPFKSTEETRSAAVPTNRRDGSWSHAAENSPASGSPSETGMPSSSKNNAAGDNAETGGSGRFSILRTSLAINTQDQEWSSFSYVFFALRQAEPPNGLIFSICARLANPPISARPNPMRATAPPKIVGGINLNAQNINANPTTTSANLTQSGKFPSSMILIFRTLASIGRDAI</sequence>
<dbReference type="Proteomes" id="UP000005463">
    <property type="component" value="Unassembled WGS sequence"/>
</dbReference>
<evidence type="ECO:0000313" key="3">
    <source>
        <dbReference type="Proteomes" id="UP000005463"/>
    </source>
</evidence>
<dbReference type="AlphaFoldDB" id="B1FRI5"/>
<evidence type="ECO:0000313" key="2">
    <source>
        <dbReference type="EMBL" id="EDS99836.1"/>
    </source>
</evidence>
<accession>B1FRI5</accession>
<comment type="caution">
    <text evidence="2">The sequence shown here is derived from an EMBL/GenBank/DDBJ whole genome shotgun (WGS) entry which is preliminary data.</text>
</comment>
<feature type="region of interest" description="Disordered" evidence="1">
    <location>
        <begin position="31"/>
        <end position="88"/>
    </location>
</feature>
<protein>
    <submittedName>
        <fullName evidence="2">Uncharacterized protein</fullName>
    </submittedName>
</protein>
<dbReference type="EMBL" id="ABLC01000419">
    <property type="protein sequence ID" value="EDS99836.1"/>
    <property type="molecule type" value="Genomic_DNA"/>
</dbReference>
<gene>
    <name evidence="2" type="ORF">BamIOP4010DRAFT_6646</name>
</gene>
<name>B1FRI5_9BURK</name>
<feature type="compositionally biased region" description="Polar residues" evidence="1">
    <location>
        <begin position="63"/>
        <end position="83"/>
    </location>
</feature>
<proteinExistence type="predicted"/>
<reference evidence="2 3" key="1">
    <citation type="submission" date="2008-03" db="EMBL/GenBank/DDBJ databases">
        <title>Sequencing of the draft genome and assembly of Burkholderia ambifaria IOP40-10.</title>
        <authorList>
            <consortium name="US DOE Joint Genome Institute (JGI-PGF)"/>
            <person name="Copeland A."/>
            <person name="Lucas S."/>
            <person name="Lapidus A."/>
            <person name="Glavina del Rio T."/>
            <person name="Dalin E."/>
            <person name="Tice H."/>
            <person name="Bruce D."/>
            <person name="Goodwin L."/>
            <person name="Pitluck S."/>
            <person name="Larimer F."/>
            <person name="Land M.L."/>
            <person name="Hauser L."/>
            <person name="Tiedje J."/>
            <person name="Richardson P."/>
        </authorList>
    </citation>
    <scope>NUCLEOTIDE SEQUENCE [LARGE SCALE GENOMIC DNA]</scope>
    <source>
        <strain evidence="2 3">IOP40-10</strain>
    </source>
</reference>